<reference evidence="2" key="1">
    <citation type="journal article" date="2015" name="PLoS Negl. Trop. Dis.">
        <title>Deep Sequencing Analysis of the Ixodes ricinus Haemocytome.</title>
        <authorList>
            <person name="Kotsyfakis M."/>
            <person name="Kopacek P."/>
            <person name="Franta Z."/>
            <person name="Pedra J.H."/>
            <person name="Ribeiro J.M."/>
        </authorList>
    </citation>
    <scope>NUCLEOTIDE SEQUENCE</scope>
</reference>
<protein>
    <submittedName>
        <fullName evidence="2">Uncharacterized protein</fullName>
    </submittedName>
</protein>
<organism evidence="2">
    <name type="scientific">Ixodes ricinus</name>
    <name type="common">Common tick</name>
    <name type="synonym">Acarus ricinus</name>
    <dbReference type="NCBI Taxonomy" id="34613"/>
    <lineage>
        <taxon>Eukaryota</taxon>
        <taxon>Metazoa</taxon>
        <taxon>Ecdysozoa</taxon>
        <taxon>Arthropoda</taxon>
        <taxon>Chelicerata</taxon>
        <taxon>Arachnida</taxon>
        <taxon>Acari</taxon>
        <taxon>Parasitiformes</taxon>
        <taxon>Ixodida</taxon>
        <taxon>Ixodoidea</taxon>
        <taxon>Ixodidae</taxon>
        <taxon>Ixodinae</taxon>
        <taxon>Ixodes</taxon>
    </lineage>
</organism>
<accession>A0A090XA80</accession>
<proteinExistence type="evidence at transcript level"/>
<dbReference type="AlphaFoldDB" id="A0A090XA80"/>
<sequence length="162" mass="18059">MFRKPINALDLTGTQLRGTVKHQPRQLAKVPIVFGHGVNRDRPESFRFWRDVRSNVPKEEVERRVVSPAVVALGVKYLGVALGNPKVMRNAMHKFWMYAQEPFSREDSGVPVPQVRSVVRGRTGSRASSSGYPCEPRGPDCPRSLPEAGLWTFCSGGKDLNS</sequence>
<evidence type="ECO:0000313" key="2">
    <source>
        <dbReference type="EMBL" id="JAC93791.1"/>
    </source>
</evidence>
<dbReference type="EMBL" id="GBIH01000919">
    <property type="protein sequence ID" value="JAC93791.1"/>
    <property type="molecule type" value="mRNA"/>
</dbReference>
<feature type="region of interest" description="Disordered" evidence="1">
    <location>
        <begin position="120"/>
        <end position="139"/>
    </location>
</feature>
<evidence type="ECO:0000256" key="1">
    <source>
        <dbReference type="SAM" id="MobiDB-lite"/>
    </source>
</evidence>
<feature type="compositionally biased region" description="Low complexity" evidence="1">
    <location>
        <begin position="120"/>
        <end position="131"/>
    </location>
</feature>
<name>A0A090XA80_IXORI</name>